<reference evidence="2" key="1">
    <citation type="submission" date="2019-08" db="EMBL/GenBank/DDBJ databases">
        <authorList>
            <person name="Kucharzyk K."/>
            <person name="Murdoch R.W."/>
            <person name="Higgins S."/>
            <person name="Loffler F."/>
        </authorList>
    </citation>
    <scope>NUCLEOTIDE SEQUENCE</scope>
</reference>
<feature type="compositionally biased region" description="Basic and acidic residues" evidence="1">
    <location>
        <begin position="247"/>
        <end position="274"/>
    </location>
</feature>
<feature type="compositionally biased region" description="Basic and acidic residues" evidence="1">
    <location>
        <begin position="327"/>
        <end position="338"/>
    </location>
</feature>
<name>A0A644WRP7_9ZZZZ</name>
<feature type="region of interest" description="Disordered" evidence="1">
    <location>
        <begin position="297"/>
        <end position="400"/>
    </location>
</feature>
<feature type="region of interest" description="Disordered" evidence="1">
    <location>
        <begin position="1"/>
        <end position="169"/>
    </location>
</feature>
<dbReference type="EMBL" id="VSSQ01001083">
    <property type="protein sequence ID" value="MPM04924.1"/>
    <property type="molecule type" value="Genomic_DNA"/>
</dbReference>
<evidence type="ECO:0000256" key="1">
    <source>
        <dbReference type="SAM" id="MobiDB-lite"/>
    </source>
</evidence>
<feature type="compositionally biased region" description="Basic and acidic residues" evidence="1">
    <location>
        <begin position="297"/>
        <end position="309"/>
    </location>
</feature>
<feature type="compositionally biased region" description="Basic and acidic residues" evidence="1">
    <location>
        <begin position="149"/>
        <end position="169"/>
    </location>
</feature>
<proteinExistence type="predicted"/>
<organism evidence="2">
    <name type="scientific">bioreactor metagenome</name>
    <dbReference type="NCBI Taxonomy" id="1076179"/>
    <lineage>
        <taxon>unclassified sequences</taxon>
        <taxon>metagenomes</taxon>
        <taxon>ecological metagenomes</taxon>
    </lineage>
</organism>
<evidence type="ECO:0000313" key="2">
    <source>
        <dbReference type="EMBL" id="MPM04924.1"/>
    </source>
</evidence>
<feature type="compositionally biased region" description="Basic and acidic residues" evidence="1">
    <location>
        <begin position="436"/>
        <end position="465"/>
    </location>
</feature>
<comment type="caution">
    <text evidence="2">The sequence shown here is derived from an EMBL/GenBank/DDBJ whole genome shotgun (WGS) entry which is preliminary data.</text>
</comment>
<feature type="compositionally biased region" description="Basic and acidic residues" evidence="1">
    <location>
        <begin position="346"/>
        <end position="367"/>
    </location>
</feature>
<protein>
    <submittedName>
        <fullName evidence="2">Uncharacterized protein</fullName>
    </submittedName>
</protein>
<accession>A0A644WRP7</accession>
<gene>
    <name evidence="2" type="ORF">SDC9_51205</name>
</gene>
<dbReference type="AlphaFoldDB" id="A0A644WRP7"/>
<feature type="region of interest" description="Disordered" evidence="1">
    <location>
        <begin position="422"/>
        <end position="489"/>
    </location>
</feature>
<sequence length="568" mass="64279">MGLSLLAEKVSPAARRPHRGHQRIVATGGRSVEGAAEAGEMLGPAALEPGGEQETAGAGGDHDLGEGEHDRVFRAGEQGEVRGDEKERPHEPRRGQHRRDEDGEHRALMRGAAEEDDHRDRDQHLHRQDAQHRKPRHPGEDEGVGIGPREAEAQQDQRHEPRLHQPRDMRRAMRLVHRRERFPRQPLVAERIEIAVERVVEREQAGKEAGQQQHVHHLHRPVTEHRLGGGEVETVEVLSRRPRHRGRAVELHDRPGRDRVEGSDQQHRDIGRARDGAVGIAGLLAEDRGGLEADIGAQHEDHGDAKPGAEDLGGTKARKAQPLGAAMHHDRDVEKQQDHQLGNHAQAEDAARDRDVAPPEKHDDGQHRQRPQPPRQRDAQAFHRPRHEHREERIDTDLDREIGEQCHQRAADPRTVAKPARDIGVKRPCPGHMPRHRGEAHREQQVEDARQDEGARHARAIAEGKGRRRRPHHRGHRRRRRDHEEHDMGQADRISLQTICACLIVHLVIIPVRVMSFRDELPCRLGPETIASCAINPILHAKWPFRTEKPRQCRPPTLPCRKSCPSAL</sequence>
<feature type="compositionally biased region" description="Basic and acidic residues" evidence="1">
    <location>
        <begin position="388"/>
        <end position="400"/>
    </location>
</feature>
<feature type="compositionally biased region" description="Basic residues" evidence="1">
    <location>
        <begin position="466"/>
        <end position="481"/>
    </location>
</feature>
<feature type="region of interest" description="Disordered" evidence="1">
    <location>
        <begin position="237"/>
        <end position="274"/>
    </location>
</feature>
<feature type="compositionally biased region" description="Basic and acidic residues" evidence="1">
    <location>
        <begin position="60"/>
        <end position="140"/>
    </location>
</feature>